<dbReference type="AlphaFoldDB" id="A0A7J5XET1"/>
<comment type="caution">
    <text evidence="1">The sequence shown here is derived from an EMBL/GenBank/DDBJ whole genome shotgun (WGS) entry which is preliminary data.</text>
</comment>
<protein>
    <submittedName>
        <fullName evidence="1">Uncharacterized protein</fullName>
    </submittedName>
</protein>
<gene>
    <name evidence="1" type="ORF">F7725_028008</name>
</gene>
<dbReference type="Proteomes" id="UP000518266">
    <property type="component" value="Unassembled WGS sequence"/>
</dbReference>
<evidence type="ECO:0000313" key="1">
    <source>
        <dbReference type="EMBL" id="KAF3835450.1"/>
    </source>
</evidence>
<name>A0A7J5XET1_DISMA</name>
<feature type="non-terminal residue" evidence="1">
    <location>
        <position position="1"/>
    </location>
</feature>
<accession>A0A7J5XET1</accession>
<proteinExistence type="predicted"/>
<reference evidence="1 2" key="1">
    <citation type="submission" date="2020-03" db="EMBL/GenBank/DDBJ databases">
        <title>Dissostichus mawsoni Genome sequencing and assembly.</title>
        <authorList>
            <person name="Park H."/>
        </authorList>
    </citation>
    <scope>NUCLEOTIDE SEQUENCE [LARGE SCALE GENOMIC DNA]</scope>
    <source>
        <strain evidence="1">DM0001</strain>
        <tissue evidence="1">Muscle</tissue>
    </source>
</reference>
<organism evidence="1 2">
    <name type="scientific">Dissostichus mawsoni</name>
    <name type="common">Antarctic cod</name>
    <dbReference type="NCBI Taxonomy" id="36200"/>
    <lineage>
        <taxon>Eukaryota</taxon>
        <taxon>Metazoa</taxon>
        <taxon>Chordata</taxon>
        <taxon>Craniata</taxon>
        <taxon>Vertebrata</taxon>
        <taxon>Euteleostomi</taxon>
        <taxon>Actinopterygii</taxon>
        <taxon>Neopterygii</taxon>
        <taxon>Teleostei</taxon>
        <taxon>Neoteleostei</taxon>
        <taxon>Acanthomorphata</taxon>
        <taxon>Eupercaria</taxon>
        <taxon>Perciformes</taxon>
        <taxon>Notothenioidei</taxon>
        <taxon>Nototheniidae</taxon>
        <taxon>Dissostichus</taxon>
    </lineage>
</organism>
<evidence type="ECO:0000313" key="2">
    <source>
        <dbReference type="Proteomes" id="UP000518266"/>
    </source>
</evidence>
<dbReference type="EMBL" id="JAAKFY010000025">
    <property type="protein sequence ID" value="KAF3835450.1"/>
    <property type="molecule type" value="Genomic_DNA"/>
</dbReference>
<keyword evidence="2" id="KW-1185">Reference proteome</keyword>
<sequence length="157" mass="18108">GGNVYHRCNSYQQAQYRGRGDVELCFVIKEHNLLYCSRQTDMYRCIVRSVCSGGKVCPGFVPPHTLSPSWMLRYTTEERHHRLAEQRWQCSVRCMSSAAKRKRSLHSAFPVLEQPLQPIQQHVYEANLQNSNACHKKSVLLSLALIHLVNFPHCIIN</sequence>